<dbReference type="GO" id="GO:0005886">
    <property type="term" value="C:plasma membrane"/>
    <property type="evidence" value="ECO:0007669"/>
    <property type="project" value="UniProtKB-SubCell"/>
</dbReference>
<dbReference type="AlphaFoldDB" id="A0A061A5Z3"/>
<comment type="subcellular location">
    <subcellularLocation>
        <location evidence="1">Cell membrane</location>
        <topology evidence="1">Multi-pass membrane protein</topology>
    </subcellularLocation>
</comment>
<evidence type="ECO:0000256" key="4">
    <source>
        <dbReference type="ARBA" id="ARBA00022692"/>
    </source>
</evidence>
<keyword evidence="4 7" id="KW-0812">Transmembrane</keyword>
<dbReference type="Proteomes" id="UP000756710">
    <property type="component" value="Unassembled WGS sequence"/>
</dbReference>
<feature type="transmembrane region" description="Helical" evidence="7">
    <location>
        <begin position="60"/>
        <end position="80"/>
    </location>
</feature>
<feature type="transmembrane region" description="Helical" evidence="7">
    <location>
        <begin position="384"/>
        <end position="401"/>
    </location>
</feature>
<feature type="transmembrane region" description="Helical" evidence="7">
    <location>
        <begin position="318"/>
        <end position="343"/>
    </location>
</feature>
<dbReference type="PANTHER" id="PTHR23517">
    <property type="entry name" value="RESISTANCE PROTEIN MDTM, PUTATIVE-RELATED-RELATED"/>
    <property type="match status" value="1"/>
</dbReference>
<name>A0A061A5Z3_9ACTN</name>
<evidence type="ECO:0000313" key="9">
    <source>
        <dbReference type="EMBL" id="CDR18240.1"/>
    </source>
</evidence>
<feature type="transmembrane region" description="Helical" evidence="7">
    <location>
        <begin position="22"/>
        <end position="48"/>
    </location>
</feature>
<keyword evidence="6 7" id="KW-0472">Membrane</keyword>
<dbReference type="SUPFAM" id="SSF103473">
    <property type="entry name" value="MFS general substrate transporter"/>
    <property type="match status" value="1"/>
</dbReference>
<dbReference type="RefSeq" id="WP_044582717.1">
    <property type="nucleotide sequence ID" value="NZ_BAABDR010000100.1"/>
</dbReference>
<feature type="transmembrane region" description="Helical" evidence="7">
    <location>
        <begin position="176"/>
        <end position="195"/>
    </location>
</feature>
<sequence length="417" mass="43027">MSTAQATDADSPARILPRGPGVVWFGASGFVNAFGTGFFYPFALLFFAQLSGLSLSTVGAVLTITALAALPGLPAVGVLIDRFGPRRVLIGAAVLRAGCFVGFVSMHGIVPLAVFNIAFAVGNRAEQAAVLPLAVGLAGEGQAGRWLALSRVVFNAGIGAGALVAGLLVVDSPSGFAVLGVANAASFALTALLYLRLSPRVPPTEAAAREAGGAVRGRPWRDTPFLYVAGANAVLRTSILVVETALPVFVLRELALPPWTVSLLFIVNTALLTLLQLPVSRFLERFCPGPVLAVGGCAFAALYVTVVVVGSAPGPVRLWALLAAMTVYTLGEMAVSQAGLVMLTSLPPQPELGSYMAFNQLFAGVGAALAPFVAAVLLESFPAVLWWALTAMSVLAALLILRLPRRLTAQPGETISG</sequence>
<evidence type="ECO:0000256" key="1">
    <source>
        <dbReference type="ARBA" id="ARBA00004651"/>
    </source>
</evidence>
<dbReference type="EMBL" id="JAGGLR010000032">
    <property type="protein sequence ID" value="MBP2067681.1"/>
    <property type="molecule type" value="Genomic_DNA"/>
</dbReference>
<evidence type="ECO:0000256" key="7">
    <source>
        <dbReference type="SAM" id="Phobius"/>
    </source>
</evidence>
<feature type="transmembrane region" description="Helical" evidence="7">
    <location>
        <begin position="225"/>
        <end position="250"/>
    </location>
</feature>
<evidence type="ECO:0000313" key="10">
    <source>
        <dbReference type="EMBL" id="MBP2067681.1"/>
    </source>
</evidence>
<protein>
    <submittedName>
        <fullName evidence="10">MFS family arabinose efflux permease</fullName>
    </submittedName>
    <submittedName>
        <fullName evidence="9">Major facilitator superfamily MFS_1</fullName>
    </submittedName>
</protein>
<feature type="transmembrane region" description="Helical" evidence="7">
    <location>
        <begin position="100"/>
        <end position="121"/>
    </location>
</feature>
<reference evidence="9" key="1">
    <citation type="submission" date="2014-05" db="EMBL/GenBank/DDBJ databases">
        <authorList>
            <person name="Horn Fabian"/>
        </authorList>
    </citation>
    <scope>NUCLEOTIDE SEQUENCE</scope>
</reference>
<keyword evidence="5 7" id="KW-1133">Transmembrane helix</keyword>
<reference evidence="10 11" key="2">
    <citation type="submission" date="2021-03" db="EMBL/GenBank/DDBJ databases">
        <title>Genomic Encyclopedia of Type Strains, Phase IV (KMG-IV): sequencing the most valuable type-strain genomes for metagenomic binning, comparative biology and taxonomic classification.</title>
        <authorList>
            <person name="Goeker M."/>
        </authorList>
    </citation>
    <scope>NUCLEOTIDE SEQUENCE [LARGE SCALE GENOMIC DNA]</scope>
    <source>
        <strain evidence="10 11">DSM 41954</strain>
    </source>
</reference>
<dbReference type="PANTHER" id="PTHR23517:SF2">
    <property type="entry name" value="MULTIDRUG RESISTANCE PROTEIN MDTH"/>
    <property type="match status" value="1"/>
</dbReference>
<feature type="transmembrane region" description="Helical" evidence="7">
    <location>
        <begin position="355"/>
        <end position="378"/>
    </location>
</feature>
<organism evidence="9">
    <name type="scientific">Streptomyces iranensis</name>
    <dbReference type="NCBI Taxonomy" id="576784"/>
    <lineage>
        <taxon>Bacteria</taxon>
        <taxon>Bacillati</taxon>
        <taxon>Actinomycetota</taxon>
        <taxon>Actinomycetes</taxon>
        <taxon>Kitasatosporales</taxon>
        <taxon>Streptomycetaceae</taxon>
        <taxon>Streptomyces</taxon>
        <taxon>Streptomyces violaceusniger group</taxon>
    </lineage>
</organism>
<evidence type="ECO:0000313" key="11">
    <source>
        <dbReference type="Proteomes" id="UP000756710"/>
    </source>
</evidence>
<dbReference type="InterPro" id="IPR036259">
    <property type="entry name" value="MFS_trans_sf"/>
</dbReference>
<dbReference type="InterPro" id="IPR011701">
    <property type="entry name" value="MFS"/>
</dbReference>
<dbReference type="Pfam" id="PF07690">
    <property type="entry name" value="MFS_1"/>
    <property type="match status" value="2"/>
</dbReference>
<evidence type="ECO:0000259" key="8">
    <source>
        <dbReference type="PROSITE" id="PS50850"/>
    </source>
</evidence>
<dbReference type="InterPro" id="IPR050171">
    <property type="entry name" value="MFS_Transporters"/>
</dbReference>
<feature type="transmembrane region" description="Helical" evidence="7">
    <location>
        <begin position="152"/>
        <end position="170"/>
    </location>
</feature>
<evidence type="ECO:0000256" key="3">
    <source>
        <dbReference type="ARBA" id="ARBA00022475"/>
    </source>
</evidence>
<accession>A0A061A5Z3</accession>
<evidence type="ECO:0000256" key="2">
    <source>
        <dbReference type="ARBA" id="ARBA00022448"/>
    </source>
</evidence>
<dbReference type="InterPro" id="IPR020846">
    <property type="entry name" value="MFS_dom"/>
</dbReference>
<dbReference type="Gene3D" id="1.20.1250.20">
    <property type="entry name" value="MFS general substrate transporter like domains"/>
    <property type="match status" value="2"/>
</dbReference>
<evidence type="ECO:0000256" key="6">
    <source>
        <dbReference type="ARBA" id="ARBA00023136"/>
    </source>
</evidence>
<evidence type="ECO:0000256" key="5">
    <source>
        <dbReference type="ARBA" id="ARBA00022989"/>
    </source>
</evidence>
<keyword evidence="11" id="KW-1185">Reference proteome</keyword>
<keyword evidence="2" id="KW-0813">Transport</keyword>
<dbReference type="HOGENOM" id="CLU_001265_60_5_11"/>
<proteinExistence type="predicted"/>
<dbReference type="PROSITE" id="PS50850">
    <property type="entry name" value="MFS"/>
    <property type="match status" value="1"/>
</dbReference>
<feature type="transmembrane region" description="Helical" evidence="7">
    <location>
        <begin position="291"/>
        <end position="312"/>
    </location>
</feature>
<feature type="transmembrane region" description="Helical" evidence="7">
    <location>
        <begin position="256"/>
        <end position="279"/>
    </location>
</feature>
<feature type="domain" description="Major facilitator superfamily (MFS) profile" evidence="8">
    <location>
        <begin position="21"/>
        <end position="408"/>
    </location>
</feature>
<keyword evidence="3" id="KW-1003">Cell membrane</keyword>
<dbReference type="EMBL" id="LK022849">
    <property type="protein sequence ID" value="CDR18240.1"/>
    <property type="molecule type" value="Genomic_DNA"/>
</dbReference>
<dbReference type="GO" id="GO:0022857">
    <property type="term" value="F:transmembrane transporter activity"/>
    <property type="evidence" value="ECO:0007669"/>
    <property type="project" value="InterPro"/>
</dbReference>
<gene>
    <name evidence="10" type="ORF">J2Z30_008748</name>
    <name evidence="9" type="ORF">SIRAN131</name>
</gene>